<protein>
    <recommendedName>
        <fullName evidence="3">RNI-like protein</fullName>
    </recommendedName>
</protein>
<evidence type="ECO:0008006" key="3">
    <source>
        <dbReference type="Google" id="ProtNLM"/>
    </source>
</evidence>
<evidence type="ECO:0000313" key="2">
    <source>
        <dbReference type="Proteomes" id="UP000030669"/>
    </source>
</evidence>
<dbReference type="Gene3D" id="3.80.10.10">
    <property type="entry name" value="Ribonuclease Inhibitor"/>
    <property type="match status" value="1"/>
</dbReference>
<gene>
    <name evidence="1" type="ORF">GLOTRDRAFT_44490</name>
</gene>
<dbReference type="EMBL" id="KB469304">
    <property type="protein sequence ID" value="EPQ53955.1"/>
    <property type="molecule type" value="Genomic_DNA"/>
</dbReference>
<dbReference type="AlphaFoldDB" id="S7RI49"/>
<keyword evidence="2" id="KW-1185">Reference proteome</keyword>
<sequence>PNSYATLKIIDLRDTPLRDIDIAYLHHLPALAALLLDDTGIGNEAMYHLVSLRRTLTDLHVRNNPRIDDDAVPALLLLSKLRSLSLYGTSVGMAGLRRFAGTIHEEDRHLDIEIPVACDEYIEDISAKYMIDPRPPLITDPAACASLSVAALRRNLTEHAAYNDAIVAGGTKGEMVERLERILETRRMDLLVRAMVWGEDGSGVLEGSGSAG</sequence>
<dbReference type="HOGENOM" id="CLU_079428_0_0_1"/>
<dbReference type="InterPro" id="IPR032675">
    <property type="entry name" value="LRR_dom_sf"/>
</dbReference>
<dbReference type="KEGG" id="gtr:GLOTRDRAFT_44490"/>
<feature type="non-terminal residue" evidence="1">
    <location>
        <position position="1"/>
    </location>
</feature>
<dbReference type="SUPFAM" id="SSF52047">
    <property type="entry name" value="RNI-like"/>
    <property type="match status" value="1"/>
</dbReference>
<dbReference type="RefSeq" id="XP_007867245.1">
    <property type="nucleotide sequence ID" value="XM_007869054.1"/>
</dbReference>
<dbReference type="GeneID" id="19306279"/>
<proteinExistence type="predicted"/>
<dbReference type="STRING" id="670483.S7RI49"/>
<name>S7RI49_GLOTA</name>
<dbReference type="OrthoDB" id="120976at2759"/>
<organism evidence="1 2">
    <name type="scientific">Gloeophyllum trabeum (strain ATCC 11539 / FP-39264 / Madison 617)</name>
    <name type="common">Brown rot fungus</name>
    <dbReference type="NCBI Taxonomy" id="670483"/>
    <lineage>
        <taxon>Eukaryota</taxon>
        <taxon>Fungi</taxon>
        <taxon>Dikarya</taxon>
        <taxon>Basidiomycota</taxon>
        <taxon>Agaricomycotina</taxon>
        <taxon>Agaricomycetes</taxon>
        <taxon>Gloeophyllales</taxon>
        <taxon>Gloeophyllaceae</taxon>
        <taxon>Gloeophyllum</taxon>
    </lineage>
</organism>
<dbReference type="OMA" id="WEVNKRI"/>
<evidence type="ECO:0000313" key="1">
    <source>
        <dbReference type="EMBL" id="EPQ53955.1"/>
    </source>
</evidence>
<dbReference type="Proteomes" id="UP000030669">
    <property type="component" value="Unassembled WGS sequence"/>
</dbReference>
<dbReference type="eggNOG" id="ENOG502SBDF">
    <property type="taxonomic scope" value="Eukaryota"/>
</dbReference>
<reference evidence="1 2" key="1">
    <citation type="journal article" date="2012" name="Science">
        <title>The Paleozoic origin of enzymatic lignin decomposition reconstructed from 31 fungal genomes.</title>
        <authorList>
            <person name="Floudas D."/>
            <person name="Binder M."/>
            <person name="Riley R."/>
            <person name="Barry K."/>
            <person name="Blanchette R.A."/>
            <person name="Henrissat B."/>
            <person name="Martinez A.T."/>
            <person name="Otillar R."/>
            <person name="Spatafora J.W."/>
            <person name="Yadav J.S."/>
            <person name="Aerts A."/>
            <person name="Benoit I."/>
            <person name="Boyd A."/>
            <person name="Carlson A."/>
            <person name="Copeland A."/>
            <person name="Coutinho P.M."/>
            <person name="de Vries R.P."/>
            <person name="Ferreira P."/>
            <person name="Findley K."/>
            <person name="Foster B."/>
            <person name="Gaskell J."/>
            <person name="Glotzer D."/>
            <person name="Gorecki P."/>
            <person name="Heitman J."/>
            <person name="Hesse C."/>
            <person name="Hori C."/>
            <person name="Igarashi K."/>
            <person name="Jurgens J.A."/>
            <person name="Kallen N."/>
            <person name="Kersten P."/>
            <person name="Kohler A."/>
            <person name="Kuees U."/>
            <person name="Kumar T.K.A."/>
            <person name="Kuo A."/>
            <person name="LaButti K."/>
            <person name="Larrondo L.F."/>
            <person name="Lindquist E."/>
            <person name="Ling A."/>
            <person name="Lombard V."/>
            <person name="Lucas S."/>
            <person name="Lundell T."/>
            <person name="Martin R."/>
            <person name="McLaughlin D.J."/>
            <person name="Morgenstern I."/>
            <person name="Morin E."/>
            <person name="Murat C."/>
            <person name="Nagy L.G."/>
            <person name="Nolan M."/>
            <person name="Ohm R.A."/>
            <person name="Patyshakuliyeva A."/>
            <person name="Rokas A."/>
            <person name="Ruiz-Duenas F.J."/>
            <person name="Sabat G."/>
            <person name="Salamov A."/>
            <person name="Samejima M."/>
            <person name="Schmutz J."/>
            <person name="Slot J.C."/>
            <person name="St John F."/>
            <person name="Stenlid J."/>
            <person name="Sun H."/>
            <person name="Sun S."/>
            <person name="Syed K."/>
            <person name="Tsang A."/>
            <person name="Wiebenga A."/>
            <person name="Young D."/>
            <person name="Pisabarro A."/>
            <person name="Eastwood D.C."/>
            <person name="Martin F."/>
            <person name="Cullen D."/>
            <person name="Grigoriev I.V."/>
            <person name="Hibbett D.S."/>
        </authorList>
    </citation>
    <scope>NUCLEOTIDE SEQUENCE [LARGE SCALE GENOMIC DNA]</scope>
    <source>
        <strain evidence="1 2">ATCC 11539</strain>
    </source>
</reference>
<accession>S7RI49</accession>